<proteinExistence type="predicted"/>
<dbReference type="PIRSF" id="PIRSF008502">
    <property type="entry name" value="UCP008502"/>
    <property type="match status" value="1"/>
</dbReference>
<dbReference type="InterPro" id="IPR012545">
    <property type="entry name" value="DUF1697"/>
</dbReference>
<sequence>MGRVVVLLRGINVGGHHKVPMARLRDLALSAGLTEPATYIQSGNLIADDPAGREPSVLAEELSGAIATEFGFEVPAVVLPGARLTEILEGCPWPDVEDPRFVHGIFYPAPLPEELRSAARALMTPDVLDAVAFDREVLWLHTPAGLSASRVAEPLTRLKLPDGRRGTARNLRSLREITARL</sequence>
<dbReference type="AlphaFoldDB" id="A0A5J5KWM2"/>
<dbReference type="OrthoDB" id="9806494at2"/>
<keyword evidence="2" id="KW-1185">Reference proteome</keyword>
<comment type="caution">
    <text evidence="1">The sequence shown here is derived from an EMBL/GenBank/DDBJ whole genome shotgun (WGS) entry which is preliminary data.</text>
</comment>
<dbReference type="Pfam" id="PF08002">
    <property type="entry name" value="DUF1697"/>
    <property type="match status" value="1"/>
</dbReference>
<dbReference type="PANTHER" id="PTHR36439:SF1">
    <property type="entry name" value="DUF1697 DOMAIN-CONTAINING PROTEIN"/>
    <property type="match status" value="1"/>
</dbReference>
<organism evidence="1 2">
    <name type="scientific">Kocuria coralli</name>
    <dbReference type="NCBI Taxonomy" id="1461025"/>
    <lineage>
        <taxon>Bacteria</taxon>
        <taxon>Bacillati</taxon>
        <taxon>Actinomycetota</taxon>
        <taxon>Actinomycetes</taxon>
        <taxon>Micrococcales</taxon>
        <taxon>Micrococcaceae</taxon>
        <taxon>Kocuria</taxon>
    </lineage>
</organism>
<dbReference type="Proteomes" id="UP000325957">
    <property type="component" value="Unassembled WGS sequence"/>
</dbReference>
<reference evidence="1 2" key="1">
    <citation type="submission" date="2019-05" db="EMBL/GenBank/DDBJ databases">
        <title>Kocuria coralli sp. nov., a novel actinobacterium isolated from coral reef seawater.</title>
        <authorList>
            <person name="Li J."/>
        </authorList>
    </citation>
    <scope>NUCLEOTIDE SEQUENCE [LARGE SCALE GENOMIC DNA]</scope>
    <source>
        <strain evidence="1 2">SCSIO 13007</strain>
    </source>
</reference>
<dbReference type="SUPFAM" id="SSF160379">
    <property type="entry name" value="SP0830-like"/>
    <property type="match status" value="1"/>
</dbReference>
<gene>
    <name evidence="1" type="ORF">FCK90_08950</name>
</gene>
<protein>
    <submittedName>
        <fullName evidence="1">DUF1697 domain-containing protein</fullName>
    </submittedName>
</protein>
<evidence type="ECO:0000313" key="2">
    <source>
        <dbReference type="Proteomes" id="UP000325957"/>
    </source>
</evidence>
<dbReference type="EMBL" id="SZWF01000010">
    <property type="protein sequence ID" value="KAA9394034.1"/>
    <property type="molecule type" value="Genomic_DNA"/>
</dbReference>
<name>A0A5J5KWM2_9MICC</name>
<dbReference type="Gene3D" id="3.30.70.1280">
    <property type="entry name" value="SP0830-like domains"/>
    <property type="match status" value="1"/>
</dbReference>
<accession>A0A5J5KWM2</accession>
<dbReference type="RefSeq" id="WP_158033967.1">
    <property type="nucleotide sequence ID" value="NZ_ML708618.1"/>
</dbReference>
<dbReference type="PANTHER" id="PTHR36439">
    <property type="entry name" value="BLL4334 PROTEIN"/>
    <property type="match status" value="1"/>
</dbReference>
<evidence type="ECO:0000313" key="1">
    <source>
        <dbReference type="EMBL" id="KAA9394034.1"/>
    </source>
</evidence>